<organism evidence="1 2">
    <name type="scientific">Clostridium tyrobutyricum DIVETGP</name>
    <dbReference type="NCBI Taxonomy" id="1408889"/>
    <lineage>
        <taxon>Bacteria</taxon>
        <taxon>Bacillati</taxon>
        <taxon>Bacillota</taxon>
        <taxon>Clostridia</taxon>
        <taxon>Eubacteriales</taxon>
        <taxon>Clostridiaceae</taxon>
        <taxon>Clostridium</taxon>
    </lineage>
</organism>
<proteinExistence type="predicted"/>
<dbReference type="AlphaFoldDB" id="W6N7X0"/>
<protein>
    <submittedName>
        <fullName evidence="1">Uncharacterized protein</fullName>
    </submittedName>
</protein>
<gene>
    <name evidence="1" type="ORF">CTDIVETGP_2495</name>
</gene>
<reference evidence="1 2" key="1">
    <citation type="journal article" date="2015" name="Genome Announc.">
        <title>Draft Genome Sequence of Clostridium tyrobutyricum Strain DIVETGP, Isolated from Cow's Milk for Grana Padano Production.</title>
        <authorList>
            <person name="Soggiu A."/>
            <person name="Piras C."/>
            <person name="Gaiarsa S."/>
            <person name="Sassera D."/>
            <person name="Roncada P."/>
            <person name="Bendixen E."/>
            <person name="Brasca M."/>
            <person name="Bonizzi L."/>
        </authorList>
    </citation>
    <scope>NUCLEOTIDE SEQUENCE [LARGE SCALE GENOMIC DNA]</scope>
    <source>
        <strain evidence="1 2">DIVETGP</strain>
    </source>
</reference>
<dbReference type="EMBL" id="CBXI010000043">
    <property type="protein sequence ID" value="CDL92425.1"/>
    <property type="molecule type" value="Genomic_DNA"/>
</dbReference>
<dbReference type="RefSeq" id="WP_017895462.1">
    <property type="nucleotide sequence ID" value="NZ_CBXI010000043.1"/>
</dbReference>
<comment type="caution">
    <text evidence="1">The sequence shown here is derived from an EMBL/GenBank/DDBJ whole genome shotgun (WGS) entry which is preliminary data.</text>
</comment>
<name>W6N7X0_CLOTY</name>
<evidence type="ECO:0000313" key="1">
    <source>
        <dbReference type="EMBL" id="CDL92425.1"/>
    </source>
</evidence>
<dbReference type="GeneID" id="29418819"/>
<sequence length="404" mass="47096">MSEKLLIAKYKDGLIKYSEYQRSIHEGKLYCPFCDPAIRVTYNIKGFFMAWKNEGGHNCGKAREQAKYLDPDWKGRKLVEISRNQEGDLEITIDINTLVYPKRKSITGGEDNTDGSPDKKEHDTFPIYKEREEVFRDVVRSVYQMKRILENNTQEFLRGLNFKFRTSDGVLSLNDAVIKMHELNCNVVGKSRFVMFMVNNVIVNNGVIYINAYSAKGINLSAKIRYPYNKNPFKKLEGEYGIAYGKITYSDKSSKYFVTLTNDFQIRKLKEDVGAEFFDNIEFEKYNYKAFVKPEENTKIINDKENEVLKSKENDTVRQTMNRPTTNNIKVERQDNYTQKSIVVNENIDKLEPNRLNEVKIKQPERIEHRPSYKKDELPVVNLDVDSGGMFSTVKKFFRNLIGK</sequence>
<accession>W6N7X0</accession>
<keyword evidence="2" id="KW-1185">Reference proteome</keyword>
<dbReference type="OrthoDB" id="2082529at2"/>
<evidence type="ECO:0000313" key="2">
    <source>
        <dbReference type="Proteomes" id="UP000019482"/>
    </source>
</evidence>
<dbReference type="Proteomes" id="UP000019482">
    <property type="component" value="Unassembled WGS sequence"/>
</dbReference>